<dbReference type="Proteomes" id="UP000308000">
    <property type="component" value="Unassembled WGS sequence"/>
</dbReference>
<dbReference type="InterPro" id="IPR039556">
    <property type="entry name" value="ICL/PEPM"/>
</dbReference>
<reference evidence="1 2" key="1">
    <citation type="submission" date="2019-04" db="EMBL/GenBank/DDBJ databases">
        <title>Deinococcus metalilatus MA1002 mutant No.5.</title>
        <authorList>
            <person name="Park W."/>
            <person name="Park C."/>
        </authorList>
    </citation>
    <scope>NUCLEOTIDE SEQUENCE [LARGE SCALE GENOMIC DNA]</scope>
    <source>
        <strain evidence="1 2">MA1002-m5</strain>
    </source>
</reference>
<dbReference type="PANTHER" id="PTHR42905:SF16">
    <property type="entry name" value="CARBOXYPHOSPHONOENOLPYRUVATE PHOSPHONOMUTASE-LIKE PROTEIN (AFU_ORTHOLOGUE AFUA_5G07230)"/>
    <property type="match status" value="1"/>
</dbReference>
<comment type="caution">
    <text evidence="1">The sequence shown here is derived from an EMBL/GenBank/DDBJ whole genome shotgun (WGS) entry which is preliminary data.</text>
</comment>
<dbReference type="InterPro" id="IPR040442">
    <property type="entry name" value="Pyrv_kinase-like_dom_sf"/>
</dbReference>
<dbReference type="GO" id="GO:0016829">
    <property type="term" value="F:lyase activity"/>
    <property type="evidence" value="ECO:0007669"/>
    <property type="project" value="UniProtKB-KW"/>
</dbReference>
<dbReference type="EMBL" id="VBRC01000001">
    <property type="protein sequence ID" value="TLK32231.1"/>
    <property type="molecule type" value="Genomic_DNA"/>
</dbReference>
<dbReference type="InterPro" id="IPR015813">
    <property type="entry name" value="Pyrv/PenolPyrv_kinase-like_dom"/>
</dbReference>
<dbReference type="Pfam" id="PF13714">
    <property type="entry name" value="PEP_mutase"/>
    <property type="match status" value="1"/>
</dbReference>
<name>A0AAJ5K6V1_9DEIO</name>
<evidence type="ECO:0000313" key="1">
    <source>
        <dbReference type="EMBL" id="TLK32231.1"/>
    </source>
</evidence>
<dbReference type="Gene3D" id="3.20.20.60">
    <property type="entry name" value="Phosphoenolpyruvate-binding domains"/>
    <property type="match status" value="2"/>
</dbReference>
<proteinExistence type="predicted"/>
<sequence length="161" mass="17142">MHVPGQPLVLFNIWDVGSAAAVTASGAQALASGSWSVAHALGFSDGERTPLDLAIENLKRIVAATDLPVSVDLESGYQDIAQTVQRALEDQVERLRRARGAAGDPVFINARTDVFFQKPTEEHDAAMLHETLERARAYADAGANGLFAPGLSHLSLIARLA</sequence>
<dbReference type="PANTHER" id="PTHR42905">
    <property type="entry name" value="PHOSPHOENOLPYRUVATE CARBOXYLASE"/>
    <property type="match status" value="1"/>
</dbReference>
<evidence type="ECO:0000313" key="2">
    <source>
        <dbReference type="Proteomes" id="UP000308000"/>
    </source>
</evidence>
<keyword evidence="1" id="KW-0456">Lyase</keyword>
<gene>
    <name evidence="1" type="ORF">FCS05_01925</name>
</gene>
<protein>
    <submittedName>
        <fullName evidence="1">Isocitrate lyase/phosphoenolpyruvate mutase family protein</fullName>
    </submittedName>
</protein>
<dbReference type="CDD" id="cd00377">
    <property type="entry name" value="ICL_PEPM"/>
    <property type="match status" value="1"/>
</dbReference>
<organism evidence="1 2">
    <name type="scientific">Deinococcus metallilatus</name>
    <dbReference type="NCBI Taxonomy" id="1211322"/>
    <lineage>
        <taxon>Bacteria</taxon>
        <taxon>Thermotogati</taxon>
        <taxon>Deinococcota</taxon>
        <taxon>Deinococci</taxon>
        <taxon>Deinococcales</taxon>
        <taxon>Deinococcaceae</taxon>
        <taxon>Deinococcus</taxon>
    </lineage>
</organism>
<dbReference type="AlphaFoldDB" id="A0AAJ5K6V1"/>
<dbReference type="SUPFAM" id="SSF51621">
    <property type="entry name" value="Phosphoenolpyruvate/pyruvate domain"/>
    <property type="match status" value="1"/>
</dbReference>
<accession>A0AAJ5K6V1</accession>